<dbReference type="GO" id="GO:0004452">
    <property type="term" value="F:isopentenyl-diphosphate delta-isomerase activity"/>
    <property type="evidence" value="ECO:0007669"/>
    <property type="project" value="UniProtKB-EC"/>
</dbReference>
<dbReference type="AlphaFoldDB" id="A0A0C3PRW8"/>
<evidence type="ECO:0000256" key="13">
    <source>
        <dbReference type="SAM" id="MobiDB-lite"/>
    </source>
</evidence>
<feature type="compositionally biased region" description="Polar residues" evidence="13">
    <location>
        <begin position="1"/>
        <end position="16"/>
    </location>
</feature>
<dbReference type="Proteomes" id="UP000054248">
    <property type="component" value="Unassembled WGS sequence"/>
</dbReference>
<evidence type="ECO:0000256" key="1">
    <source>
        <dbReference type="ARBA" id="ARBA00001946"/>
    </source>
</evidence>
<comment type="similarity">
    <text evidence="3">Belongs to the IPP isomerase type 1 family.</text>
</comment>
<keyword evidence="9" id="KW-0443">Lipid metabolism</keyword>
<keyword evidence="5" id="KW-0444">Lipid biosynthesis</keyword>
<evidence type="ECO:0000256" key="10">
    <source>
        <dbReference type="ARBA" id="ARBA00023229"/>
    </source>
</evidence>
<comment type="cofactor">
    <cofactor evidence="1">
        <name>Mg(2+)</name>
        <dbReference type="ChEBI" id="CHEBI:18420"/>
    </cofactor>
</comment>
<dbReference type="PANTHER" id="PTHR10885:SF0">
    <property type="entry name" value="ISOPENTENYL-DIPHOSPHATE DELTA-ISOMERASE"/>
    <property type="match status" value="1"/>
</dbReference>
<keyword evidence="10" id="KW-0414">Isoprene biosynthesis</keyword>
<evidence type="ECO:0000256" key="4">
    <source>
        <dbReference type="ARBA" id="ARBA00012057"/>
    </source>
</evidence>
<dbReference type="GO" id="GO:0006694">
    <property type="term" value="P:steroid biosynthetic process"/>
    <property type="evidence" value="ECO:0007669"/>
    <property type="project" value="UniProtKB-KW"/>
</dbReference>
<dbReference type="InterPro" id="IPR015797">
    <property type="entry name" value="NUDIX_hydrolase-like_dom_sf"/>
</dbReference>
<evidence type="ECO:0000256" key="3">
    <source>
        <dbReference type="ARBA" id="ARBA00007579"/>
    </source>
</evidence>
<keyword evidence="11" id="KW-0413">Isomerase</keyword>
<reference evidence="15 16" key="1">
    <citation type="submission" date="2014-04" db="EMBL/GenBank/DDBJ databases">
        <authorList>
            <consortium name="DOE Joint Genome Institute"/>
            <person name="Kuo A."/>
            <person name="Girlanda M."/>
            <person name="Perotto S."/>
            <person name="Kohler A."/>
            <person name="Nagy L.G."/>
            <person name="Floudas D."/>
            <person name="Copeland A."/>
            <person name="Barry K.W."/>
            <person name="Cichocki N."/>
            <person name="Veneault-Fourrey C."/>
            <person name="LaButti K."/>
            <person name="Lindquist E.A."/>
            <person name="Lipzen A."/>
            <person name="Lundell T."/>
            <person name="Morin E."/>
            <person name="Murat C."/>
            <person name="Sun H."/>
            <person name="Tunlid A."/>
            <person name="Henrissat B."/>
            <person name="Grigoriev I.V."/>
            <person name="Hibbett D.S."/>
            <person name="Martin F."/>
            <person name="Nordberg H.P."/>
            <person name="Cantor M.N."/>
            <person name="Hua S.X."/>
        </authorList>
    </citation>
    <scope>NUCLEOTIDE SEQUENCE [LARGE SCALE GENOMIC DNA]</scope>
    <source>
        <strain evidence="15 16">MUT 4182</strain>
    </source>
</reference>
<dbReference type="FunFam" id="3.90.79.10:FF:000012">
    <property type="entry name" value="Isopentenyl-diphosphate Delta-isomerase 1"/>
    <property type="match status" value="1"/>
</dbReference>
<dbReference type="GO" id="GO:0009240">
    <property type="term" value="P:isopentenyl diphosphate biosynthetic process"/>
    <property type="evidence" value="ECO:0007669"/>
    <property type="project" value="TreeGrafter"/>
</dbReference>
<comment type="catalytic activity">
    <reaction evidence="12">
        <text>isopentenyl diphosphate = dimethylallyl diphosphate</text>
        <dbReference type="Rhea" id="RHEA:23284"/>
        <dbReference type="ChEBI" id="CHEBI:57623"/>
        <dbReference type="ChEBI" id="CHEBI:128769"/>
        <dbReference type="EC" id="5.3.3.2"/>
    </reaction>
    <physiologicalReaction direction="left-to-right" evidence="12">
        <dbReference type="Rhea" id="RHEA:23285"/>
    </physiologicalReaction>
</comment>
<dbReference type="PANTHER" id="PTHR10885">
    <property type="entry name" value="ISOPENTENYL-DIPHOSPHATE DELTA-ISOMERASE"/>
    <property type="match status" value="1"/>
</dbReference>
<dbReference type="PROSITE" id="PS51462">
    <property type="entry name" value="NUDIX"/>
    <property type="match status" value="1"/>
</dbReference>
<proteinExistence type="inferred from homology"/>
<name>A0A0C3PRW8_9AGAM</name>
<dbReference type="HOGENOM" id="CLU_060552_0_3_1"/>
<organism evidence="15 16">
    <name type="scientific">Tulasnella calospora MUT 4182</name>
    <dbReference type="NCBI Taxonomy" id="1051891"/>
    <lineage>
        <taxon>Eukaryota</taxon>
        <taxon>Fungi</taxon>
        <taxon>Dikarya</taxon>
        <taxon>Basidiomycota</taxon>
        <taxon>Agaricomycotina</taxon>
        <taxon>Agaricomycetes</taxon>
        <taxon>Cantharellales</taxon>
        <taxon>Tulasnellaceae</taxon>
        <taxon>Tulasnella</taxon>
    </lineage>
</organism>
<sequence>MATTTPATDNASSNLPNDLDTIDLSEYDPEQSRLMSERCIIVTPQDKAIGALDKKTCHLMTNINKGLLHRAFSAFVFHPQTGKLLMQQRASEKITFPDMWTNTCCSHPLDDFEEEKIEKDQLGVRVAATRKLEHELGIPPSQAPSDNFQYLTRIHYLAPSDGVWGEHEVDYILFITSDVTVTPNENEIRDYKWVDKKELQDMFTGEGNSFTPWFKLIARDYLFEWWDVLLSKKNAETGLYDAQYALKGVVDGSKVVSMV</sequence>
<reference evidence="16" key="2">
    <citation type="submission" date="2015-01" db="EMBL/GenBank/DDBJ databases">
        <title>Evolutionary Origins and Diversification of the Mycorrhizal Mutualists.</title>
        <authorList>
            <consortium name="DOE Joint Genome Institute"/>
            <consortium name="Mycorrhizal Genomics Consortium"/>
            <person name="Kohler A."/>
            <person name="Kuo A."/>
            <person name="Nagy L.G."/>
            <person name="Floudas D."/>
            <person name="Copeland A."/>
            <person name="Barry K.W."/>
            <person name="Cichocki N."/>
            <person name="Veneault-Fourrey C."/>
            <person name="LaButti K."/>
            <person name="Lindquist E.A."/>
            <person name="Lipzen A."/>
            <person name="Lundell T."/>
            <person name="Morin E."/>
            <person name="Murat C."/>
            <person name="Riley R."/>
            <person name="Ohm R."/>
            <person name="Sun H."/>
            <person name="Tunlid A."/>
            <person name="Henrissat B."/>
            <person name="Grigoriev I.V."/>
            <person name="Hibbett D.S."/>
            <person name="Martin F."/>
        </authorList>
    </citation>
    <scope>NUCLEOTIDE SEQUENCE [LARGE SCALE GENOMIC DNA]</scope>
    <source>
        <strain evidence="16">MUT 4182</strain>
    </source>
</reference>
<protein>
    <recommendedName>
        <fullName evidence="4">isopentenyl-diphosphate Delta-isomerase</fullName>
        <ecNumber evidence="4">5.3.3.2</ecNumber>
    </recommendedName>
</protein>
<evidence type="ECO:0000256" key="7">
    <source>
        <dbReference type="ARBA" id="ARBA00022842"/>
    </source>
</evidence>
<evidence type="ECO:0000256" key="9">
    <source>
        <dbReference type="ARBA" id="ARBA00023098"/>
    </source>
</evidence>
<keyword evidence="16" id="KW-1185">Reference proteome</keyword>
<dbReference type="GO" id="GO:0005737">
    <property type="term" value="C:cytoplasm"/>
    <property type="evidence" value="ECO:0007669"/>
    <property type="project" value="TreeGrafter"/>
</dbReference>
<keyword evidence="8" id="KW-0752">Steroid biosynthesis</keyword>
<dbReference type="CDD" id="cd02885">
    <property type="entry name" value="NUDIX_IPP_Isomerase"/>
    <property type="match status" value="1"/>
</dbReference>
<gene>
    <name evidence="15" type="ORF">M407DRAFT_32921</name>
</gene>
<dbReference type="PIRSF" id="PIRSF018427">
    <property type="entry name" value="Isopntndiph_ism"/>
    <property type="match status" value="1"/>
</dbReference>
<keyword evidence="6" id="KW-0479">Metal-binding</keyword>
<evidence type="ECO:0000256" key="5">
    <source>
        <dbReference type="ARBA" id="ARBA00022516"/>
    </source>
</evidence>
<evidence type="ECO:0000256" key="2">
    <source>
        <dbReference type="ARBA" id="ARBA00004826"/>
    </source>
</evidence>
<accession>A0A0C3PRW8</accession>
<dbReference type="InterPro" id="IPR011876">
    <property type="entry name" value="IsopentenylPP_isomerase_typ1"/>
</dbReference>
<feature type="region of interest" description="Disordered" evidence="13">
    <location>
        <begin position="1"/>
        <end position="24"/>
    </location>
</feature>
<keyword evidence="7" id="KW-0460">Magnesium</keyword>
<evidence type="ECO:0000256" key="12">
    <source>
        <dbReference type="ARBA" id="ARBA00029294"/>
    </source>
</evidence>
<dbReference type="GO" id="GO:0046872">
    <property type="term" value="F:metal ion binding"/>
    <property type="evidence" value="ECO:0007669"/>
    <property type="project" value="UniProtKB-KW"/>
</dbReference>
<dbReference type="NCBIfam" id="TIGR02150">
    <property type="entry name" value="IPP_isom_1"/>
    <property type="match status" value="1"/>
</dbReference>
<evidence type="ECO:0000256" key="6">
    <source>
        <dbReference type="ARBA" id="ARBA00022723"/>
    </source>
</evidence>
<dbReference type="InterPro" id="IPR000086">
    <property type="entry name" value="NUDIX_hydrolase_dom"/>
</dbReference>
<evidence type="ECO:0000313" key="15">
    <source>
        <dbReference type="EMBL" id="KIO17410.1"/>
    </source>
</evidence>
<feature type="domain" description="Nudix hydrolase" evidence="14">
    <location>
        <begin position="67"/>
        <end position="216"/>
    </location>
</feature>
<dbReference type="Gene3D" id="3.90.79.10">
    <property type="entry name" value="Nucleoside Triphosphate Pyrophosphohydrolase"/>
    <property type="match status" value="1"/>
</dbReference>
<dbReference type="EMBL" id="KN823387">
    <property type="protein sequence ID" value="KIO17410.1"/>
    <property type="molecule type" value="Genomic_DNA"/>
</dbReference>
<dbReference type="STRING" id="1051891.A0A0C3PRW8"/>
<evidence type="ECO:0000256" key="11">
    <source>
        <dbReference type="ARBA" id="ARBA00023235"/>
    </source>
</evidence>
<dbReference type="UniPathway" id="UPA00059">
    <property type="reaction ID" value="UER00104"/>
</dbReference>
<dbReference type="OrthoDB" id="510307at2759"/>
<dbReference type="EC" id="5.3.3.2" evidence="4"/>
<dbReference type="GO" id="GO:0050992">
    <property type="term" value="P:dimethylallyl diphosphate biosynthetic process"/>
    <property type="evidence" value="ECO:0007669"/>
    <property type="project" value="UniProtKB-UniPathway"/>
</dbReference>
<evidence type="ECO:0000256" key="8">
    <source>
        <dbReference type="ARBA" id="ARBA00022955"/>
    </source>
</evidence>
<comment type="pathway">
    <text evidence="2">Isoprenoid biosynthesis; dimethylallyl diphosphate biosynthesis; dimethylallyl diphosphate from isopentenyl diphosphate: step 1/1.</text>
</comment>
<evidence type="ECO:0000313" key="16">
    <source>
        <dbReference type="Proteomes" id="UP000054248"/>
    </source>
</evidence>
<evidence type="ECO:0000259" key="14">
    <source>
        <dbReference type="PROSITE" id="PS51462"/>
    </source>
</evidence>
<dbReference type="SUPFAM" id="SSF55811">
    <property type="entry name" value="Nudix"/>
    <property type="match status" value="1"/>
</dbReference>
<dbReference type="Pfam" id="PF00293">
    <property type="entry name" value="NUDIX"/>
    <property type="match status" value="1"/>
</dbReference>